<dbReference type="InterPro" id="IPR000847">
    <property type="entry name" value="LysR_HTH_N"/>
</dbReference>
<proteinExistence type="inferred from homology"/>
<dbReference type="Pfam" id="PF00126">
    <property type="entry name" value="HTH_1"/>
    <property type="match status" value="1"/>
</dbReference>
<dbReference type="PRINTS" id="PR00039">
    <property type="entry name" value="HTHLYSR"/>
</dbReference>
<evidence type="ECO:0000256" key="2">
    <source>
        <dbReference type="ARBA" id="ARBA00023015"/>
    </source>
</evidence>
<name>A0A1H5ZF48_9GAMM</name>
<dbReference type="PANTHER" id="PTHR30126">
    <property type="entry name" value="HTH-TYPE TRANSCRIPTIONAL REGULATOR"/>
    <property type="match status" value="1"/>
</dbReference>
<dbReference type="SUPFAM" id="SSF46785">
    <property type="entry name" value="Winged helix' DNA-binding domain"/>
    <property type="match status" value="1"/>
</dbReference>
<gene>
    <name evidence="6" type="ORF">SAMN05444390_1012137</name>
</gene>
<accession>A0A1H5ZF48</accession>
<evidence type="ECO:0000313" key="7">
    <source>
        <dbReference type="Proteomes" id="UP000236745"/>
    </source>
</evidence>
<dbReference type="SUPFAM" id="SSF53850">
    <property type="entry name" value="Periplasmic binding protein-like II"/>
    <property type="match status" value="1"/>
</dbReference>
<evidence type="ECO:0000256" key="3">
    <source>
        <dbReference type="ARBA" id="ARBA00023125"/>
    </source>
</evidence>
<dbReference type="GO" id="GO:0003700">
    <property type="term" value="F:DNA-binding transcription factor activity"/>
    <property type="evidence" value="ECO:0007669"/>
    <property type="project" value="InterPro"/>
</dbReference>
<sequence length="308" mass="34088">MVEDVKVQITLEQWQTLVAVVDSGGYAKAAEALGKSQSAVSYAIQRLEERLGIAVFRIEGRKAALTEAGEALYRQAQSLLDSARLTEELAHHYSSGSEARIRLAIDLIFPEHLTLCALARYAEISPFVRIELLETALSGTDEALIRGDAEMVISSRIPPGFVGDFLMRIRFVPVAHPDHPLHQLGRSLTHDDLRRHRQLVVRDSGSRSLNEGWLGADQRWTVSHMSTSILCACSGLGFSWYPELKISKEVEKGLLKPLPMESSSERFADLYLIKRDAHLSSPGVKRLAELFQSAVKDFEAKGGNPLTA</sequence>
<reference evidence="6 7" key="1">
    <citation type="submission" date="2016-10" db="EMBL/GenBank/DDBJ databases">
        <authorList>
            <person name="de Groot N.N."/>
        </authorList>
    </citation>
    <scope>NUCLEOTIDE SEQUENCE [LARGE SCALE GENOMIC DNA]</scope>
    <source>
        <strain evidence="6 7">DSM 22012</strain>
    </source>
</reference>
<organism evidence="6 7">
    <name type="scientific">Marinobacterium lutimaris</name>
    <dbReference type="NCBI Taxonomy" id="568106"/>
    <lineage>
        <taxon>Bacteria</taxon>
        <taxon>Pseudomonadati</taxon>
        <taxon>Pseudomonadota</taxon>
        <taxon>Gammaproteobacteria</taxon>
        <taxon>Oceanospirillales</taxon>
        <taxon>Oceanospirillaceae</taxon>
        <taxon>Marinobacterium</taxon>
    </lineage>
</organism>
<dbReference type="InterPro" id="IPR036388">
    <property type="entry name" value="WH-like_DNA-bd_sf"/>
</dbReference>
<dbReference type="GO" id="GO:0000976">
    <property type="term" value="F:transcription cis-regulatory region binding"/>
    <property type="evidence" value="ECO:0007669"/>
    <property type="project" value="TreeGrafter"/>
</dbReference>
<dbReference type="Pfam" id="PF03466">
    <property type="entry name" value="LysR_substrate"/>
    <property type="match status" value="1"/>
</dbReference>
<dbReference type="PANTHER" id="PTHR30126:SF88">
    <property type="entry name" value="TRANSCRIPTIONAL REGULATOR-RELATED"/>
    <property type="match status" value="1"/>
</dbReference>
<dbReference type="EMBL" id="FNVQ01000001">
    <property type="protein sequence ID" value="SEG34710.1"/>
    <property type="molecule type" value="Genomic_DNA"/>
</dbReference>
<dbReference type="InterPro" id="IPR005119">
    <property type="entry name" value="LysR_subst-bd"/>
</dbReference>
<keyword evidence="7" id="KW-1185">Reference proteome</keyword>
<evidence type="ECO:0000313" key="6">
    <source>
        <dbReference type="EMBL" id="SEG34710.1"/>
    </source>
</evidence>
<dbReference type="PROSITE" id="PS50931">
    <property type="entry name" value="HTH_LYSR"/>
    <property type="match status" value="1"/>
</dbReference>
<protein>
    <submittedName>
        <fullName evidence="6">Transcriptional regulator, LysR family</fullName>
    </submittedName>
</protein>
<dbReference type="Gene3D" id="1.10.10.10">
    <property type="entry name" value="Winged helix-like DNA-binding domain superfamily/Winged helix DNA-binding domain"/>
    <property type="match status" value="1"/>
</dbReference>
<feature type="domain" description="HTH lysR-type" evidence="5">
    <location>
        <begin position="9"/>
        <end position="66"/>
    </location>
</feature>
<keyword evidence="2" id="KW-0805">Transcription regulation</keyword>
<evidence type="ECO:0000256" key="4">
    <source>
        <dbReference type="ARBA" id="ARBA00023163"/>
    </source>
</evidence>
<keyword evidence="4" id="KW-0804">Transcription</keyword>
<dbReference type="InterPro" id="IPR036390">
    <property type="entry name" value="WH_DNA-bd_sf"/>
</dbReference>
<dbReference type="Proteomes" id="UP000236745">
    <property type="component" value="Unassembled WGS sequence"/>
</dbReference>
<evidence type="ECO:0000256" key="1">
    <source>
        <dbReference type="ARBA" id="ARBA00009437"/>
    </source>
</evidence>
<keyword evidence="3" id="KW-0238">DNA-binding</keyword>
<evidence type="ECO:0000259" key="5">
    <source>
        <dbReference type="PROSITE" id="PS50931"/>
    </source>
</evidence>
<comment type="similarity">
    <text evidence="1">Belongs to the LysR transcriptional regulatory family.</text>
</comment>
<dbReference type="AlphaFoldDB" id="A0A1H5ZF48"/>
<dbReference type="Gene3D" id="3.40.190.290">
    <property type="match status" value="1"/>
</dbReference>